<sequence>MSDDIIVGLDIGSKNIRVVVAEKNDEGHLQITGIGMSESTGIHRGIVTNIENTVQGINKAVDEAEVMSGVDISHCTVGLGGVHIEGVNSKGVFPIRDKGKNNKEIDRSDIDAVINSAQAVEFTGDREIIHVVPQSYTVDRQRGIKDPLNMIGTRLEAEVHLITGVATSMKNIPNCVQRADLNIDGLMHNGLADVRAVMTNDEQELGSILIDIGAGTTDIVVMQNGGPIITASLPVGGIQVTNDLAIVKSIPFDTAEKIKISSGCCWMPFVERDEQVLIPAFGGRGPEEIYRSEICEILQARMAEIFVMVKNKVDDLTQGSRLGGSVIICGGGALLNGTTELADEIFGMQSARLGIPSTIGGVVGRYRSPEFATVLGLILHRLDDQNKIGKVSSSRKENSGLVVSKIKNFIKELF</sequence>
<dbReference type="InterPro" id="IPR003494">
    <property type="entry name" value="SHS2_FtsA"/>
</dbReference>
<organism evidence="8">
    <name type="scientific">Treponema denticola H-22</name>
    <dbReference type="NCBI Taxonomy" id="999432"/>
    <lineage>
        <taxon>Bacteria</taxon>
        <taxon>Pseudomonadati</taxon>
        <taxon>Spirochaetota</taxon>
        <taxon>Spirochaetia</taxon>
        <taxon>Spirochaetales</taxon>
        <taxon>Treponemataceae</taxon>
        <taxon>Treponema</taxon>
    </lineage>
</organism>
<dbReference type="PIRSF" id="PIRSF003101">
    <property type="entry name" value="FtsA"/>
    <property type="match status" value="1"/>
</dbReference>
<evidence type="ECO:0000313" key="8">
    <source>
        <dbReference type="EMBL" id="EMB35817.1"/>
    </source>
</evidence>
<dbReference type="CDD" id="cd24048">
    <property type="entry name" value="ASKHA_NBD_FtsA"/>
    <property type="match status" value="1"/>
</dbReference>
<evidence type="ECO:0000259" key="7">
    <source>
        <dbReference type="SMART" id="SM00842"/>
    </source>
</evidence>
<dbReference type="GO" id="GO:0043093">
    <property type="term" value="P:FtsZ-dependent cytokinesis"/>
    <property type="evidence" value="ECO:0007669"/>
    <property type="project" value="UniProtKB-UniRule"/>
</dbReference>
<comment type="caution">
    <text evidence="8">The sequence shown here is derived from an EMBL/GenBank/DDBJ whole genome shotgun (WGS) entry which is preliminary data.</text>
</comment>
<dbReference type="GO" id="GO:0032153">
    <property type="term" value="C:cell division site"/>
    <property type="evidence" value="ECO:0007669"/>
    <property type="project" value="UniProtKB-UniRule"/>
</dbReference>
<accession>A0A0E2E8P7</accession>
<dbReference type="PANTHER" id="PTHR32432:SF4">
    <property type="entry name" value="CELL DIVISION PROTEIN FTSA"/>
    <property type="match status" value="1"/>
</dbReference>
<dbReference type="PANTHER" id="PTHR32432">
    <property type="entry name" value="CELL DIVISION PROTEIN FTSA-RELATED"/>
    <property type="match status" value="1"/>
</dbReference>
<comment type="similarity">
    <text evidence="5 6">Belongs to the FtsA/MreB family.</text>
</comment>
<dbReference type="SUPFAM" id="SSF53067">
    <property type="entry name" value="Actin-like ATPase domain"/>
    <property type="match status" value="2"/>
</dbReference>
<gene>
    <name evidence="5" type="primary">ftsA</name>
    <name evidence="8" type="ORF">HMPREF9726_00009</name>
</gene>
<keyword evidence="1 5" id="KW-1003">Cell membrane</keyword>
<keyword evidence="2 5" id="KW-0132">Cell division</keyword>
<dbReference type="Pfam" id="PF14450">
    <property type="entry name" value="FtsA"/>
    <property type="match status" value="2"/>
</dbReference>
<dbReference type="HAMAP" id="MF_02033">
    <property type="entry name" value="FtsA"/>
    <property type="match status" value="1"/>
</dbReference>
<dbReference type="NCBIfam" id="TIGR01174">
    <property type="entry name" value="ftsA"/>
    <property type="match status" value="1"/>
</dbReference>
<dbReference type="HOGENOM" id="CLU_037850_3_2_12"/>
<dbReference type="InterPro" id="IPR020823">
    <property type="entry name" value="Cell_div_FtsA"/>
</dbReference>
<name>A0A0E2E8P7_TREDN</name>
<keyword evidence="4 5" id="KW-0131">Cell cycle</keyword>
<dbReference type="AlphaFoldDB" id="A0A0E2E8P7"/>
<keyword evidence="3 5" id="KW-0472">Membrane</keyword>
<reference evidence="8" key="1">
    <citation type="submission" date="2012-01" db="EMBL/GenBank/DDBJ databases">
        <title>The Genome Sequence of Treponema denticola H-22.</title>
        <authorList>
            <consortium name="The Broad Institute Genome Sequencing Platform"/>
            <person name="Earl A."/>
            <person name="Ward D."/>
            <person name="Feldgarden M."/>
            <person name="Gevers D."/>
            <person name="Blanton J.M."/>
            <person name="Fenno C.J."/>
            <person name="Baranova O.V."/>
            <person name="Mathney J."/>
            <person name="Dewhirst F.E."/>
            <person name="Izard J."/>
            <person name="Young S.K."/>
            <person name="Zeng Q."/>
            <person name="Gargeya S."/>
            <person name="Fitzgerald M."/>
            <person name="Haas B."/>
            <person name="Abouelleil A."/>
            <person name="Alvarado L."/>
            <person name="Arachchi H.M."/>
            <person name="Berlin A."/>
            <person name="Chapman S.B."/>
            <person name="Gearin G."/>
            <person name="Goldberg J."/>
            <person name="Griggs A."/>
            <person name="Gujja S."/>
            <person name="Hansen M."/>
            <person name="Heiman D."/>
            <person name="Howarth C."/>
            <person name="Larimer J."/>
            <person name="Lui A."/>
            <person name="MacDonald P.J.P."/>
            <person name="McCowen C."/>
            <person name="Montmayeur A."/>
            <person name="Murphy C."/>
            <person name="Neiman D."/>
            <person name="Pearson M."/>
            <person name="Priest M."/>
            <person name="Roberts A."/>
            <person name="Saif S."/>
            <person name="Shea T."/>
            <person name="Sisk P."/>
            <person name="Stolte C."/>
            <person name="Sykes S."/>
            <person name="Wortman J."/>
            <person name="Nusbaum C."/>
            <person name="Birren B."/>
        </authorList>
    </citation>
    <scope>NUCLEOTIDE SEQUENCE [LARGE SCALE GENOMIC DNA]</scope>
    <source>
        <strain evidence="8">H-22</strain>
    </source>
</reference>
<comment type="subcellular location">
    <subcellularLocation>
        <location evidence="5">Cell membrane</location>
        <topology evidence="5">Peripheral membrane protein</topology>
        <orientation evidence="5">Cytoplasmic side</orientation>
    </subcellularLocation>
    <text evidence="5">Localizes to the Z ring in an FtsZ-dependent manner. Targeted to the membrane through a conserved C-terminal amphipathic helix.</text>
</comment>
<dbReference type="PATRIC" id="fig|999432.5.peg.9"/>
<dbReference type="RefSeq" id="WP_002682494.1">
    <property type="nucleotide sequence ID" value="NZ_CM001795.1"/>
</dbReference>
<evidence type="ECO:0000256" key="4">
    <source>
        <dbReference type="ARBA" id="ARBA00023306"/>
    </source>
</evidence>
<dbReference type="InterPro" id="IPR043129">
    <property type="entry name" value="ATPase_NBD"/>
</dbReference>
<dbReference type="SMART" id="SM00842">
    <property type="entry name" value="FtsA"/>
    <property type="match status" value="1"/>
</dbReference>
<dbReference type="EMBL" id="AGDV01000001">
    <property type="protein sequence ID" value="EMB35817.1"/>
    <property type="molecule type" value="Genomic_DNA"/>
</dbReference>
<dbReference type="Pfam" id="PF02491">
    <property type="entry name" value="SHS2_FTSA"/>
    <property type="match status" value="1"/>
</dbReference>
<dbReference type="Gene3D" id="3.30.420.40">
    <property type="match status" value="2"/>
</dbReference>
<evidence type="ECO:0000256" key="3">
    <source>
        <dbReference type="ARBA" id="ARBA00023136"/>
    </source>
</evidence>
<dbReference type="Gene3D" id="3.30.1490.110">
    <property type="match status" value="1"/>
</dbReference>
<comment type="function">
    <text evidence="5 6">Cell division protein that is involved in the assembly of the Z ring. May serve as a membrane anchor for the Z ring.</text>
</comment>
<dbReference type="Proteomes" id="UP000011705">
    <property type="component" value="Chromosome"/>
</dbReference>
<protein>
    <recommendedName>
        <fullName evidence="5 6">Cell division protein FtsA</fullName>
    </recommendedName>
</protein>
<dbReference type="GO" id="GO:0009898">
    <property type="term" value="C:cytoplasmic side of plasma membrane"/>
    <property type="evidence" value="ECO:0007669"/>
    <property type="project" value="UniProtKB-UniRule"/>
</dbReference>
<evidence type="ECO:0000256" key="6">
    <source>
        <dbReference type="PIRNR" id="PIRNR003101"/>
    </source>
</evidence>
<evidence type="ECO:0000256" key="1">
    <source>
        <dbReference type="ARBA" id="ARBA00022475"/>
    </source>
</evidence>
<evidence type="ECO:0000256" key="5">
    <source>
        <dbReference type="HAMAP-Rule" id="MF_02033"/>
    </source>
</evidence>
<comment type="subunit">
    <text evidence="5">Self-interacts. Interacts with FtsZ.</text>
</comment>
<evidence type="ECO:0000256" key="2">
    <source>
        <dbReference type="ARBA" id="ARBA00022618"/>
    </source>
</evidence>
<feature type="domain" description="SHS2" evidence="7">
    <location>
        <begin position="6"/>
        <end position="197"/>
    </location>
</feature>
<proteinExistence type="inferred from homology"/>
<dbReference type="InterPro" id="IPR050696">
    <property type="entry name" value="FtsA/MreB"/>
</dbReference>